<feature type="compositionally biased region" description="Low complexity" evidence="5">
    <location>
        <begin position="496"/>
        <end position="510"/>
    </location>
</feature>
<accession>A0A150QG05</accession>
<feature type="compositionally biased region" description="Pro residues" evidence="5">
    <location>
        <begin position="311"/>
        <end position="333"/>
    </location>
</feature>
<evidence type="ECO:0000256" key="3">
    <source>
        <dbReference type="ARBA" id="ARBA00022777"/>
    </source>
</evidence>
<dbReference type="SUPFAM" id="SSF56112">
    <property type="entry name" value="Protein kinase-like (PK-like)"/>
    <property type="match status" value="1"/>
</dbReference>
<dbReference type="PANTHER" id="PTHR43289:SF6">
    <property type="entry name" value="SERINE_THREONINE-PROTEIN KINASE NEKL-3"/>
    <property type="match status" value="1"/>
</dbReference>
<dbReference type="PANTHER" id="PTHR43289">
    <property type="entry name" value="MITOGEN-ACTIVATED PROTEIN KINASE KINASE KINASE 20-RELATED"/>
    <property type="match status" value="1"/>
</dbReference>
<dbReference type="PROSITE" id="PS50011">
    <property type="entry name" value="PROTEIN_KINASE_DOM"/>
    <property type="match status" value="1"/>
</dbReference>
<dbReference type="PROSITE" id="PS00108">
    <property type="entry name" value="PROTEIN_KINASE_ST"/>
    <property type="match status" value="1"/>
</dbReference>
<keyword evidence="3 7" id="KW-0418">Kinase</keyword>
<keyword evidence="1" id="KW-0808">Transferase</keyword>
<keyword evidence="4" id="KW-0067">ATP-binding</keyword>
<dbReference type="InterPro" id="IPR000719">
    <property type="entry name" value="Prot_kinase_dom"/>
</dbReference>
<dbReference type="Gene3D" id="3.30.200.20">
    <property type="entry name" value="Phosphorylase Kinase, domain 1"/>
    <property type="match status" value="1"/>
</dbReference>
<dbReference type="Gene3D" id="1.10.510.10">
    <property type="entry name" value="Transferase(Phosphotransferase) domain 1"/>
    <property type="match status" value="1"/>
</dbReference>
<evidence type="ECO:0000259" key="6">
    <source>
        <dbReference type="PROSITE" id="PS50011"/>
    </source>
</evidence>
<feature type="region of interest" description="Disordered" evidence="5">
    <location>
        <begin position="384"/>
        <end position="517"/>
    </location>
</feature>
<dbReference type="GO" id="GO:0004674">
    <property type="term" value="F:protein serine/threonine kinase activity"/>
    <property type="evidence" value="ECO:0007669"/>
    <property type="project" value="TreeGrafter"/>
</dbReference>
<evidence type="ECO:0000313" key="7">
    <source>
        <dbReference type="EMBL" id="KYF66904.1"/>
    </source>
</evidence>
<dbReference type="Proteomes" id="UP000075260">
    <property type="component" value="Unassembled WGS sequence"/>
</dbReference>
<evidence type="ECO:0000313" key="8">
    <source>
        <dbReference type="Proteomes" id="UP000075260"/>
    </source>
</evidence>
<comment type="caution">
    <text evidence="7">The sequence shown here is derived from an EMBL/GenBank/DDBJ whole genome shotgun (WGS) entry which is preliminary data.</text>
</comment>
<reference evidence="7 8" key="1">
    <citation type="submission" date="2014-02" db="EMBL/GenBank/DDBJ databases">
        <title>The small core and large imbalanced accessory genome model reveals a collaborative survival strategy of Sorangium cellulosum strains in nature.</title>
        <authorList>
            <person name="Han K."/>
            <person name="Peng R."/>
            <person name="Blom J."/>
            <person name="Li Y.-Z."/>
        </authorList>
    </citation>
    <scope>NUCLEOTIDE SEQUENCE [LARGE SCALE GENOMIC DNA]</scope>
    <source>
        <strain evidence="7 8">So0008-312</strain>
    </source>
</reference>
<evidence type="ECO:0000256" key="4">
    <source>
        <dbReference type="ARBA" id="ARBA00022840"/>
    </source>
</evidence>
<dbReference type="SMART" id="SM00220">
    <property type="entry name" value="S_TKc"/>
    <property type="match status" value="1"/>
</dbReference>
<evidence type="ECO:0000256" key="1">
    <source>
        <dbReference type="ARBA" id="ARBA00022679"/>
    </source>
</evidence>
<proteinExistence type="predicted"/>
<dbReference type="InterPro" id="IPR008271">
    <property type="entry name" value="Ser/Thr_kinase_AS"/>
</dbReference>
<protein>
    <submittedName>
        <fullName evidence="7">Protein kinase</fullName>
    </submittedName>
</protein>
<evidence type="ECO:0000256" key="2">
    <source>
        <dbReference type="ARBA" id="ARBA00022741"/>
    </source>
</evidence>
<feature type="compositionally biased region" description="Low complexity" evidence="5">
    <location>
        <begin position="455"/>
        <end position="481"/>
    </location>
</feature>
<feature type="region of interest" description="Disordered" evidence="5">
    <location>
        <begin position="311"/>
        <end position="342"/>
    </location>
</feature>
<organism evidence="7 8">
    <name type="scientific">Sorangium cellulosum</name>
    <name type="common">Polyangium cellulosum</name>
    <dbReference type="NCBI Taxonomy" id="56"/>
    <lineage>
        <taxon>Bacteria</taxon>
        <taxon>Pseudomonadati</taxon>
        <taxon>Myxococcota</taxon>
        <taxon>Polyangia</taxon>
        <taxon>Polyangiales</taxon>
        <taxon>Polyangiaceae</taxon>
        <taxon>Sorangium</taxon>
    </lineage>
</organism>
<name>A0A150QG05_SORCE</name>
<dbReference type="EMBL" id="JEMA01000699">
    <property type="protein sequence ID" value="KYF66904.1"/>
    <property type="molecule type" value="Genomic_DNA"/>
</dbReference>
<feature type="compositionally biased region" description="Polar residues" evidence="5">
    <location>
        <begin position="485"/>
        <end position="495"/>
    </location>
</feature>
<keyword evidence="2" id="KW-0547">Nucleotide-binding</keyword>
<dbReference type="RefSeq" id="WP_061610208.1">
    <property type="nucleotide sequence ID" value="NZ_JEMA01000699.1"/>
</dbReference>
<gene>
    <name evidence="7" type="ORF">BE15_44885</name>
</gene>
<dbReference type="OrthoDB" id="9801841at2"/>
<feature type="domain" description="Protein kinase" evidence="6">
    <location>
        <begin position="17"/>
        <end position="284"/>
    </location>
</feature>
<dbReference type="Pfam" id="PF00069">
    <property type="entry name" value="Pkinase"/>
    <property type="match status" value="1"/>
</dbReference>
<dbReference type="CDD" id="cd14014">
    <property type="entry name" value="STKc_PknB_like"/>
    <property type="match status" value="1"/>
</dbReference>
<dbReference type="AlphaFoldDB" id="A0A150QG05"/>
<evidence type="ECO:0000256" key="5">
    <source>
        <dbReference type="SAM" id="MobiDB-lite"/>
    </source>
</evidence>
<dbReference type="GO" id="GO:0005524">
    <property type="term" value="F:ATP binding"/>
    <property type="evidence" value="ECO:0007669"/>
    <property type="project" value="UniProtKB-KW"/>
</dbReference>
<sequence length="517" mass="52950">MTTNAFGLEGQVLVGRYRLVRPLSSGSMGTVWRADDLTLGSPVAIKMLGPLYAKDEAVRARFYQEAQAAAVLRSPNVVQILDHGVDNDVPFIAMELLEGEDLSHRIERVGPLSPADMARIFADVARAVRKAHDAGIVHRDLKPENIFLARDDDREVAKVLDFGVAKTPLYGSEGMGTQAGVLIGTLPYMSPEQAQGASVDYRSDLWALGVIAFECVCGRAAITAEAPGAMILEICSEPLPVPSRVAPVPVPPAFDEWFLQACSRDPGARFPSATAMADALRAALLPGEAQEAGRASLASGVLAGPVSVPPASAPPVSAPPVSAPPVSAPPVSGPPSGDAAPQPSLVVEEAQVDWRPRRTAPVAVALGLAASVVGVWLFVGRGAPESGPAAPEQARRAESPPVAINAPTPAAPTPAAPTNDGASTEAAPTREAPVLAPSPEPSGATAVTPARQEGAARARGAPDPAATWTSRALSSASAPARQGKAASSAQRTRTQGAPAGSPPSAGTAAAADKRLGF</sequence>
<dbReference type="InterPro" id="IPR011009">
    <property type="entry name" value="Kinase-like_dom_sf"/>
</dbReference>